<reference evidence="1 2" key="1">
    <citation type="journal article" date="2015" name="Stand. Genomic Sci.">
        <title>Genomic Encyclopedia of Bacterial and Archaeal Type Strains, Phase III: the genomes of soil and plant-associated and newly described type strains.</title>
        <authorList>
            <person name="Whitman W.B."/>
            <person name="Woyke T."/>
            <person name="Klenk H.P."/>
            <person name="Zhou Y."/>
            <person name="Lilburn T.G."/>
            <person name="Beck B.J."/>
            <person name="De Vos P."/>
            <person name="Vandamme P."/>
            <person name="Eisen J.A."/>
            <person name="Garrity G."/>
            <person name="Hugenholtz P."/>
            <person name="Kyrpides N.C."/>
        </authorList>
    </citation>
    <scope>NUCLEOTIDE SEQUENCE [LARGE SCALE GENOMIC DNA]</scope>
    <source>
        <strain evidence="1 2">CGMCC 1.10948</strain>
    </source>
</reference>
<evidence type="ECO:0000313" key="1">
    <source>
        <dbReference type="EMBL" id="TWI60266.1"/>
    </source>
</evidence>
<keyword evidence="2" id="KW-1185">Reference proteome</keyword>
<evidence type="ECO:0000313" key="2">
    <source>
        <dbReference type="Proteomes" id="UP000316291"/>
    </source>
</evidence>
<protein>
    <submittedName>
        <fullName evidence="1">Putative membrane protein</fullName>
    </submittedName>
</protein>
<dbReference type="Proteomes" id="UP000316291">
    <property type="component" value="Unassembled WGS sequence"/>
</dbReference>
<dbReference type="RefSeq" id="WP_145832124.1">
    <property type="nucleotide sequence ID" value="NZ_VLLA01000035.1"/>
</dbReference>
<dbReference type="InterPro" id="IPR009380">
    <property type="entry name" value="DUF1036"/>
</dbReference>
<name>A0A562QVV4_9BRAD</name>
<dbReference type="OrthoDB" id="9806840at2"/>
<dbReference type="EMBL" id="VLLA01000035">
    <property type="protein sequence ID" value="TWI60266.1"/>
    <property type="molecule type" value="Genomic_DNA"/>
</dbReference>
<accession>A0A562QVV4</accession>
<dbReference type="AlphaFoldDB" id="A0A562QVV4"/>
<dbReference type="Pfam" id="PF06282">
    <property type="entry name" value="DUF1036"/>
    <property type="match status" value="1"/>
</dbReference>
<gene>
    <name evidence="1" type="ORF">IQ16_07764</name>
</gene>
<sequence>MEWKWLGFACRRRKRIVTLILSFSVTLNALVVWSKTAEAGVRLCNKAPVPLYTASAYSDNGAWTSEGWWKIWPDECAYVTRGKVAQRYYYAHAHSSSNFWVWGDDPQFCVDLGKAFNLSQTGNCTTRTFFRIDTGAGQVTDDYTQNLTCPECKLPKYKYDKATRRITAYQVIPTNFADRSFSVPVTGIFDLELDEANQKVKGTAKLLIDWGSVQKNFGAIAQSGFKIDEECGDRFSVNTVKLRSAGNNAEMTANASYARWLCTSMDLPQTTCGSHQECINKPPETVCWTGQQCFLGMCTDVPQCELRGGGQACTDVPDCTTRMVTTRTSKNVVLQQGGSVTVSFRPYIAGQKEIRLSSVVTDVHLDGFGQSVVNLLRINLKDRAQGLLDTGLDPAMMSFALPDEIRNFTQLREAHFYDQGDGELGMIATGTIDLRSSDLLKLCHDFWPSGKCEAR</sequence>
<organism evidence="1 2">
    <name type="scientific">Bradyrhizobium huanghuaihaiense</name>
    <dbReference type="NCBI Taxonomy" id="990078"/>
    <lineage>
        <taxon>Bacteria</taxon>
        <taxon>Pseudomonadati</taxon>
        <taxon>Pseudomonadota</taxon>
        <taxon>Alphaproteobacteria</taxon>
        <taxon>Hyphomicrobiales</taxon>
        <taxon>Nitrobacteraceae</taxon>
        <taxon>Bradyrhizobium</taxon>
    </lineage>
</organism>
<comment type="caution">
    <text evidence="1">The sequence shown here is derived from an EMBL/GenBank/DDBJ whole genome shotgun (WGS) entry which is preliminary data.</text>
</comment>
<proteinExistence type="predicted"/>